<reference evidence="2 3" key="1">
    <citation type="submission" date="2017-02" db="EMBL/GenBank/DDBJ databases">
        <title>The new phylogeny of genus Mycobacterium.</title>
        <authorList>
            <person name="Tortoli E."/>
            <person name="Trovato A."/>
            <person name="Cirillo D.M."/>
        </authorList>
    </citation>
    <scope>NUCLEOTIDE SEQUENCE [LARGE SCALE GENOMIC DNA]</scope>
    <source>
        <strain evidence="2 3">FI-09383</strain>
    </source>
</reference>
<dbReference type="Proteomes" id="UP000192772">
    <property type="component" value="Unassembled WGS sequence"/>
</dbReference>
<protein>
    <submittedName>
        <fullName evidence="2">Uncharacterized protein</fullName>
    </submittedName>
</protein>
<comment type="caution">
    <text evidence="2">The sequence shown here is derived from an EMBL/GenBank/DDBJ whole genome shotgun (WGS) entry which is preliminary data.</text>
</comment>
<dbReference type="OrthoDB" id="4736496at2"/>
<keyword evidence="1" id="KW-0732">Signal</keyword>
<evidence type="ECO:0000256" key="1">
    <source>
        <dbReference type="SAM" id="SignalP"/>
    </source>
</evidence>
<feature type="chain" id="PRO_5039685216" evidence="1">
    <location>
        <begin position="37"/>
        <end position="99"/>
    </location>
</feature>
<sequence>MLVTSTNNRLRLRVAAGAVAVAAVAAPFVSSALVTAAPDVQAAPCLAWFGNKEDGRCLGYSTGNGVNVGTPEIGIYGPNGPGFTTGPLLPGTTITEGIN</sequence>
<dbReference type="InterPro" id="IPR055579">
    <property type="entry name" value="DUF7155"/>
</dbReference>
<dbReference type="STRING" id="81858.BST23_17265"/>
<name>A0A1X0CWC5_9MYCO</name>
<gene>
    <name evidence="2" type="ORF">BST23_17265</name>
</gene>
<evidence type="ECO:0000313" key="3">
    <source>
        <dbReference type="Proteomes" id="UP000192772"/>
    </source>
</evidence>
<organism evidence="2 3">
    <name type="scientific">Mycolicibacterium elephantis</name>
    <dbReference type="NCBI Taxonomy" id="81858"/>
    <lineage>
        <taxon>Bacteria</taxon>
        <taxon>Bacillati</taxon>
        <taxon>Actinomycetota</taxon>
        <taxon>Actinomycetes</taxon>
        <taxon>Mycobacteriales</taxon>
        <taxon>Mycobacteriaceae</taxon>
        <taxon>Mycolicibacterium</taxon>
    </lineage>
</organism>
<dbReference type="AlphaFoldDB" id="A0A1X0CWC5"/>
<dbReference type="Pfam" id="PF23710">
    <property type="entry name" value="DUF7155"/>
    <property type="match status" value="1"/>
</dbReference>
<accession>A0A1X0CWC5</accession>
<dbReference type="EMBL" id="MVHP01000020">
    <property type="protein sequence ID" value="ORA64279.1"/>
    <property type="molecule type" value="Genomic_DNA"/>
</dbReference>
<proteinExistence type="predicted"/>
<evidence type="ECO:0000313" key="2">
    <source>
        <dbReference type="EMBL" id="ORA64279.1"/>
    </source>
</evidence>
<feature type="signal peptide" evidence="1">
    <location>
        <begin position="1"/>
        <end position="36"/>
    </location>
</feature>